<evidence type="ECO:0000256" key="1">
    <source>
        <dbReference type="SAM" id="Phobius"/>
    </source>
</evidence>
<comment type="caution">
    <text evidence="2">The sequence shown here is derived from an EMBL/GenBank/DDBJ whole genome shotgun (WGS) entry which is preliminary data.</text>
</comment>
<gene>
    <name evidence="2" type="ORF">ACFSTG_10695</name>
</gene>
<dbReference type="EMBL" id="JBHULT010000009">
    <property type="protein sequence ID" value="MFD2518363.1"/>
    <property type="molecule type" value="Genomic_DNA"/>
</dbReference>
<proteinExistence type="predicted"/>
<keyword evidence="1" id="KW-0472">Membrane</keyword>
<dbReference type="RefSeq" id="WP_380752339.1">
    <property type="nucleotide sequence ID" value="NZ_JBHULT010000009.1"/>
</dbReference>
<keyword evidence="3" id="KW-1185">Reference proteome</keyword>
<organism evidence="2 3">
    <name type="scientific">Salinimicrobium flavum</name>
    <dbReference type="NCBI Taxonomy" id="1737065"/>
    <lineage>
        <taxon>Bacteria</taxon>
        <taxon>Pseudomonadati</taxon>
        <taxon>Bacteroidota</taxon>
        <taxon>Flavobacteriia</taxon>
        <taxon>Flavobacteriales</taxon>
        <taxon>Flavobacteriaceae</taxon>
        <taxon>Salinimicrobium</taxon>
    </lineage>
</organism>
<protein>
    <submittedName>
        <fullName evidence="2">Uncharacterized protein</fullName>
    </submittedName>
</protein>
<evidence type="ECO:0000313" key="2">
    <source>
        <dbReference type="EMBL" id="MFD2518363.1"/>
    </source>
</evidence>
<name>A0ABW5IY82_9FLAO</name>
<reference evidence="3" key="1">
    <citation type="journal article" date="2019" name="Int. J. Syst. Evol. Microbiol.">
        <title>The Global Catalogue of Microorganisms (GCM) 10K type strain sequencing project: providing services to taxonomists for standard genome sequencing and annotation.</title>
        <authorList>
            <consortium name="The Broad Institute Genomics Platform"/>
            <consortium name="The Broad Institute Genome Sequencing Center for Infectious Disease"/>
            <person name="Wu L."/>
            <person name="Ma J."/>
        </authorList>
    </citation>
    <scope>NUCLEOTIDE SEQUENCE [LARGE SCALE GENOMIC DNA]</scope>
    <source>
        <strain evidence="3">KCTC 42585</strain>
    </source>
</reference>
<sequence length="55" mass="6635">MDQIKKSESDFLSKESKENFIITWNWLFQKSHIIFAVLIIIGMLFFIWWLSKGIL</sequence>
<keyword evidence="1" id="KW-1133">Transmembrane helix</keyword>
<keyword evidence="1" id="KW-0812">Transmembrane</keyword>
<accession>A0ABW5IY82</accession>
<dbReference type="Proteomes" id="UP001597468">
    <property type="component" value="Unassembled WGS sequence"/>
</dbReference>
<evidence type="ECO:0000313" key="3">
    <source>
        <dbReference type="Proteomes" id="UP001597468"/>
    </source>
</evidence>
<feature type="transmembrane region" description="Helical" evidence="1">
    <location>
        <begin position="33"/>
        <end position="51"/>
    </location>
</feature>